<proteinExistence type="predicted"/>
<accession>A0ACC2U5V1</accession>
<evidence type="ECO:0000313" key="1">
    <source>
        <dbReference type="EMBL" id="KAJ9081797.1"/>
    </source>
</evidence>
<dbReference type="Proteomes" id="UP001165960">
    <property type="component" value="Unassembled WGS sequence"/>
</dbReference>
<comment type="caution">
    <text evidence="1">The sequence shown here is derived from an EMBL/GenBank/DDBJ whole genome shotgun (WGS) entry which is preliminary data.</text>
</comment>
<reference evidence="1" key="1">
    <citation type="submission" date="2022-04" db="EMBL/GenBank/DDBJ databases">
        <title>Genome of the entomopathogenic fungus Entomophthora muscae.</title>
        <authorList>
            <person name="Elya C."/>
            <person name="Lovett B.R."/>
            <person name="Lee E."/>
            <person name="Macias A.M."/>
            <person name="Hajek A.E."/>
            <person name="De Bivort B.L."/>
            <person name="Kasson M.T."/>
            <person name="De Fine Licht H.H."/>
            <person name="Stajich J.E."/>
        </authorList>
    </citation>
    <scope>NUCLEOTIDE SEQUENCE</scope>
    <source>
        <strain evidence="1">Berkeley</strain>
    </source>
</reference>
<keyword evidence="2" id="KW-1185">Reference proteome</keyword>
<organism evidence="1 2">
    <name type="scientific">Entomophthora muscae</name>
    <dbReference type="NCBI Taxonomy" id="34485"/>
    <lineage>
        <taxon>Eukaryota</taxon>
        <taxon>Fungi</taxon>
        <taxon>Fungi incertae sedis</taxon>
        <taxon>Zoopagomycota</taxon>
        <taxon>Entomophthoromycotina</taxon>
        <taxon>Entomophthoromycetes</taxon>
        <taxon>Entomophthorales</taxon>
        <taxon>Entomophthoraceae</taxon>
        <taxon>Entomophthora</taxon>
    </lineage>
</organism>
<name>A0ACC2U5V1_9FUNG</name>
<sequence>MDHSFYNLALDKKPTKKRCQAKKTPPKDKCPVHEEHQDRPPSASPTIKLPPFSLSEDDPKPHPITSLASAILLLPLGLLQILNGLDVKLSI</sequence>
<evidence type="ECO:0000313" key="2">
    <source>
        <dbReference type="Proteomes" id="UP001165960"/>
    </source>
</evidence>
<gene>
    <name evidence="1" type="ORF">DSO57_1010909</name>
</gene>
<protein>
    <submittedName>
        <fullName evidence="1">Uncharacterized protein</fullName>
    </submittedName>
</protein>
<dbReference type="EMBL" id="QTSX02001457">
    <property type="protein sequence ID" value="KAJ9081797.1"/>
    <property type="molecule type" value="Genomic_DNA"/>
</dbReference>